<gene>
    <name evidence="1" type="ORF">V6N11_008722</name>
</gene>
<organism evidence="1 2">
    <name type="scientific">Hibiscus sabdariffa</name>
    <name type="common">roselle</name>
    <dbReference type="NCBI Taxonomy" id="183260"/>
    <lineage>
        <taxon>Eukaryota</taxon>
        <taxon>Viridiplantae</taxon>
        <taxon>Streptophyta</taxon>
        <taxon>Embryophyta</taxon>
        <taxon>Tracheophyta</taxon>
        <taxon>Spermatophyta</taxon>
        <taxon>Magnoliopsida</taxon>
        <taxon>eudicotyledons</taxon>
        <taxon>Gunneridae</taxon>
        <taxon>Pentapetalae</taxon>
        <taxon>rosids</taxon>
        <taxon>malvids</taxon>
        <taxon>Malvales</taxon>
        <taxon>Malvaceae</taxon>
        <taxon>Malvoideae</taxon>
        <taxon>Hibiscus</taxon>
    </lineage>
</organism>
<reference evidence="1 2" key="1">
    <citation type="journal article" date="2024" name="G3 (Bethesda)">
        <title>Genome assembly of Hibiscus sabdariffa L. provides insights into metabolisms of medicinal natural products.</title>
        <authorList>
            <person name="Kim T."/>
        </authorList>
    </citation>
    <scope>NUCLEOTIDE SEQUENCE [LARGE SCALE GENOMIC DNA]</scope>
    <source>
        <strain evidence="1">TK-2024</strain>
        <tissue evidence="1">Old leaves</tissue>
    </source>
</reference>
<sequence>MQSRWLIEEKSLIQSSQTESNTELGGSGCNHPPSSRVISGIYPAHGKEILANLGTTINYAHLSSYLKDTLQVGVTMGTNVCLIGPITLDVMDHSNENLNMATNMGFDSLMGSGDGDNPLQQPEAVKHPRTTTIFPIASVDDSTGMTISTSAGSAERASRSQ</sequence>
<accession>A0ABR1ZPR9</accession>
<protein>
    <submittedName>
        <fullName evidence="1">Uncharacterized protein</fullName>
    </submittedName>
</protein>
<evidence type="ECO:0000313" key="2">
    <source>
        <dbReference type="Proteomes" id="UP001396334"/>
    </source>
</evidence>
<dbReference type="Proteomes" id="UP001396334">
    <property type="component" value="Unassembled WGS sequence"/>
</dbReference>
<dbReference type="EMBL" id="JBBPBN010000748">
    <property type="protein sequence ID" value="KAK8482679.1"/>
    <property type="molecule type" value="Genomic_DNA"/>
</dbReference>
<name>A0ABR1ZPR9_9ROSI</name>
<keyword evidence="2" id="KW-1185">Reference proteome</keyword>
<comment type="caution">
    <text evidence="1">The sequence shown here is derived from an EMBL/GenBank/DDBJ whole genome shotgun (WGS) entry which is preliminary data.</text>
</comment>
<proteinExistence type="predicted"/>
<evidence type="ECO:0000313" key="1">
    <source>
        <dbReference type="EMBL" id="KAK8482679.1"/>
    </source>
</evidence>